<evidence type="ECO:0000313" key="2">
    <source>
        <dbReference type="Proteomes" id="UP000640531"/>
    </source>
</evidence>
<proteinExistence type="predicted"/>
<accession>A0ABR8FL09</accession>
<sequence>MPKLLFPSCQAFTPLMGMTRAIVPQMRIGLYINQVFFRLFAWNILVRIPDSDQLVYKVVCLLSGICGK</sequence>
<dbReference type="EMBL" id="JACJST010000026">
    <property type="protein sequence ID" value="MBD2570555.1"/>
    <property type="molecule type" value="Genomic_DNA"/>
</dbReference>
<reference evidence="1 2" key="1">
    <citation type="journal article" date="2020" name="ISME J.">
        <title>Comparative genomics reveals insights into cyanobacterial evolution and habitat adaptation.</title>
        <authorList>
            <person name="Chen M.Y."/>
            <person name="Teng W.K."/>
            <person name="Zhao L."/>
            <person name="Hu C.X."/>
            <person name="Zhou Y.K."/>
            <person name="Han B.P."/>
            <person name="Song L.R."/>
            <person name="Shu W.S."/>
        </authorList>
    </citation>
    <scope>NUCLEOTIDE SEQUENCE [LARGE SCALE GENOMIC DNA]</scope>
    <source>
        <strain evidence="1 2">FACHB-196</strain>
    </source>
</reference>
<protein>
    <submittedName>
        <fullName evidence="1">Uncharacterized protein</fullName>
    </submittedName>
</protein>
<organism evidence="1 2">
    <name type="scientific">Anabaena lutea FACHB-196</name>
    <dbReference type="NCBI Taxonomy" id="2692881"/>
    <lineage>
        <taxon>Bacteria</taxon>
        <taxon>Bacillati</taxon>
        <taxon>Cyanobacteriota</taxon>
        <taxon>Cyanophyceae</taxon>
        <taxon>Nostocales</taxon>
        <taxon>Nostocaceae</taxon>
        <taxon>Anabaena</taxon>
    </lineage>
</organism>
<evidence type="ECO:0000313" key="1">
    <source>
        <dbReference type="EMBL" id="MBD2570555.1"/>
    </source>
</evidence>
<dbReference type="RefSeq" id="WP_190718635.1">
    <property type="nucleotide sequence ID" value="NZ_JACJST010000026.1"/>
</dbReference>
<name>A0ABR8FL09_9NOST</name>
<keyword evidence="2" id="KW-1185">Reference proteome</keyword>
<gene>
    <name evidence="1" type="ORF">H6G59_22195</name>
</gene>
<comment type="caution">
    <text evidence="1">The sequence shown here is derived from an EMBL/GenBank/DDBJ whole genome shotgun (WGS) entry which is preliminary data.</text>
</comment>
<dbReference type="Proteomes" id="UP000640531">
    <property type="component" value="Unassembled WGS sequence"/>
</dbReference>